<protein>
    <submittedName>
        <fullName evidence="2">5-oxoprolinase</fullName>
    </submittedName>
</protein>
<dbReference type="EMBL" id="NJIH01000004">
    <property type="protein sequence ID" value="OWT61891.1"/>
    <property type="molecule type" value="Genomic_DNA"/>
</dbReference>
<feature type="domain" description="Hydantoinase B/oxoprolinase" evidence="1">
    <location>
        <begin position="15"/>
        <end position="519"/>
    </location>
</feature>
<keyword evidence="3" id="KW-1185">Reference proteome</keyword>
<dbReference type="InterPro" id="IPR003692">
    <property type="entry name" value="Hydantoinase_B"/>
</dbReference>
<dbReference type="RefSeq" id="WP_088602977.1">
    <property type="nucleotide sequence ID" value="NZ_NJIH01000004.1"/>
</dbReference>
<dbReference type="AlphaFoldDB" id="A0A225MR04"/>
<sequence length="525" mass="56061">MAAQPSPESASPFNAIELEILWKRLISIVDEASAAFVRTCFSTLVRDANDFAVVLTDTQGRSLAQSTMSIPSFIGSLPATVKHFLARFPAETLEPGDVLITNDPWMGTGHIHDINTVMPIFRGKELVAFAAVVSHLPDIGGRLRSNSNREIYEEGLQIPMLKLMSKGEINETLVSVIRQNVRVPEQGLGDIWAQVAACNMMQERLLPLLETVDLNALGREVRRRSELAMRAAIAALPDGVYESEVLHDGFEEPIVIKCRLTVAGEEISIDYAGSSPQLRRAVNVVPIYTFAYSAYPLKALLCPDIPNNEGSFLPIRTTAPLGSIFNPTYPAASGGRGAIGHMLPPAIFTALADVLPDQVWASGCANSSVTMAGRYRDQPFSVVNFINGGQGANARRDGFSALSFPANLGNTPIEMMEVLAPILVHCREIRRGSGGGGSHHGGDGLRFAFEITDEASPVAASFLMTRLKHPPPGLFGGQAGQAGSLSINGVLNDPTEQKTLYPGDQIVMETAGGGGYGAPADGGLS</sequence>
<comment type="caution">
    <text evidence="2">The sequence shown here is derived from an EMBL/GenBank/DDBJ whole genome shotgun (WGS) entry which is preliminary data.</text>
</comment>
<evidence type="ECO:0000313" key="2">
    <source>
        <dbReference type="EMBL" id="OWT61891.1"/>
    </source>
</evidence>
<dbReference type="InterPro" id="IPR045079">
    <property type="entry name" value="Oxoprolinase-like"/>
</dbReference>
<organism evidence="2 3">
    <name type="scientific">Candidimonas nitroreducens</name>
    <dbReference type="NCBI Taxonomy" id="683354"/>
    <lineage>
        <taxon>Bacteria</taxon>
        <taxon>Pseudomonadati</taxon>
        <taxon>Pseudomonadota</taxon>
        <taxon>Betaproteobacteria</taxon>
        <taxon>Burkholderiales</taxon>
        <taxon>Alcaligenaceae</taxon>
        <taxon>Candidimonas</taxon>
    </lineage>
</organism>
<accession>A0A225MR04</accession>
<dbReference type="OrthoDB" id="8612863at2"/>
<gene>
    <name evidence="2" type="ORF">CEY11_08670</name>
</gene>
<evidence type="ECO:0000259" key="1">
    <source>
        <dbReference type="Pfam" id="PF02538"/>
    </source>
</evidence>
<dbReference type="Proteomes" id="UP000214603">
    <property type="component" value="Unassembled WGS sequence"/>
</dbReference>
<dbReference type="PANTHER" id="PTHR11365:SF23">
    <property type="entry name" value="HYPOTHETICAL 5-OXOPROLINASE (EUROFUNG)-RELATED"/>
    <property type="match status" value="1"/>
</dbReference>
<dbReference type="GO" id="GO:0005829">
    <property type="term" value="C:cytosol"/>
    <property type="evidence" value="ECO:0007669"/>
    <property type="project" value="TreeGrafter"/>
</dbReference>
<evidence type="ECO:0000313" key="3">
    <source>
        <dbReference type="Proteomes" id="UP000214603"/>
    </source>
</evidence>
<dbReference type="PANTHER" id="PTHR11365">
    <property type="entry name" value="5-OXOPROLINASE RELATED"/>
    <property type="match status" value="1"/>
</dbReference>
<proteinExistence type="predicted"/>
<dbReference type="GO" id="GO:0017168">
    <property type="term" value="F:5-oxoprolinase (ATP-hydrolyzing) activity"/>
    <property type="evidence" value="ECO:0007669"/>
    <property type="project" value="TreeGrafter"/>
</dbReference>
<dbReference type="Pfam" id="PF02538">
    <property type="entry name" value="Hydantoinase_B"/>
    <property type="match status" value="1"/>
</dbReference>
<reference evidence="3" key="1">
    <citation type="submission" date="2017-06" db="EMBL/GenBank/DDBJ databases">
        <title>Herbaspirillum phytohormonus sp. nov., isolated from the root nodule of Robinia pseudoacacia in lead-zinc mine.</title>
        <authorList>
            <person name="Fan M."/>
            <person name="Lin Y."/>
        </authorList>
    </citation>
    <scope>NUCLEOTIDE SEQUENCE [LARGE SCALE GENOMIC DNA]</scope>
    <source>
        <strain evidence="3">SC-089</strain>
    </source>
</reference>
<dbReference type="GO" id="GO:0006749">
    <property type="term" value="P:glutathione metabolic process"/>
    <property type="evidence" value="ECO:0007669"/>
    <property type="project" value="TreeGrafter"/>
</dbReference>
<name>A0A225MR04_9BURK</name>